<reference evidence="10 11" key="1">
    <citation type="journal article" date="2022" name="Nat. Plants">
        <title>Genomes of leafy and leafless Platanthera orchids illuminate the evolution of mycoheterotrophy.</title>
        <authorList>
            <person name="Li M.H."/>
            <person name="Liu K.W."/>
            <person name="Li Z."/>
            <person name="Lu H.C."/>
            <person name="Ye Q.L."/>
            <person name="Zhang D."/>
            <person name="Wang J.Y."/>
            <person name="Li Y.F."/>
            <person name="Zhong Z.M."/>
            <person name="Liu X."/>
            <person name="Yu X."/>
            <person name="Liu D.K."/>
            <person name="Tu X.D."/>
            <person name="Liu B."/>
            <person name="Hao Y."/>
            <person name="Liao X.Y."/>
            <person name="Jiang Y.T."/>
            <person name="Sun W.H."/>
            <person name="Chen J."/>
            <person name="Chen Y.Q."/>
            <person name="Ai Y."/>
            <person name="Zhai J.W."/>
            <person name="Wu S.S."/>
            <person name="Zhou Z."/>
            <person name="Hsiao Y.Y."/>
            <person name="Wu W.L."/>
            <person name="Chen Y.Y."/>
            <person name="Lin Y.F."/>
            <person name="Hsu J.L."/>
            <person name="Li C.Y."/>
            <person name="Wang Z.W."/>
            <person name="Zhao X."/>
            <person name="Zhong W.Y."/>
            <person name="Ma X.K."/>
            <person name="Ma L."/>
            <person name="Huang J."/>
            <person name="Chen G.Z."/>
            <person name="Huang M.Z."/>
            <person name="Huang L."/>
            <person name="Peng D.H."/>
            <person name="Luo Y.B."/>
            <person name="Zou S.Q."/>
            <person name="Chen S.P."/>
            <person name="Lan S."/>
            <person name="Tsai W.C."/>
            <person name="Van de Peer Y."/>
            <person name="Liu Z.J."/>
        </authorList>
    </citation>
    <scope>NUCLEOTIDE SEQUENCE [LARGE SCALE GENOMIC DNA]</scope>
    <source>
        <strain evidence="10">Lor287</strain>
    </source>
</reference>
<dbReference type="EMBL" id="JBBWWQ010000015">
    <property type="protein sequence ID" value="KAK8928643.1"/>
    <property type="molecule type" value="Genomic_DNA"/>
</dbReference>
<dbReference type="PROSITE" id="PS50994">
    <property type="entry name" value="INTEGRASE"/>
    <property type="match status" value="1"/>
</dbReference>
<keyword evidence="4" id="KW-0378">Hydrolase</keyword>
<feature type="region of interest" description="Disordered" evidence="7">
    <location>
        <begin position="313"/>
        <end position="353"/>
    </location>
</feature>
<dbReference type="Gene3D" id="4.10.60.10">
    <property type="entry name" value="Zinc finger, CCHC-type"/>
    <property type="match status" value="1"/>
</dbReference>
<protein>
    <recommendedName>
        <fullName evidence="12">Gag-pol polyprotein</fullName>
    </recommendedName>
</protein>
<dbReference type="Pfam" id="PF07727">
    <property type="entry name" value="RVT_2"/>
    <property type="match status" value="1"/>
</dbReference>
<evidence type="ECO:0000256" key="4">
    <source>
        <dbReference type="ARBA" id="ARBA00022801"/>
    </source>
</evidence>
<dbReference type="SUPFAM" id="SSF56672">
    <property type="entry name" value="DNA/RNA polymerases"/>
    <property type="match status" value="1"/>
</dbReference>
<keyword evidence="1" id="KW-0645">Protease</keyword>
<evidence type="ECO:0000256" key="3">
    <source>
        <dbReference type="ARBA" id="ARBA00022750"/>
    </source>
</evidence>
<dbReference type="CDD" id="cd09272">
    <property type="entry name" value="RNase_HI_RT_Ty1"/>
    <property type="match status" value="1"/>
</dbReference>
<dbReference type="Pfam" id="PF14223">
    <property type="entry name" value="Retrotran_gag_2"/>
    <property type="match status" value="1"/>
</dbReference>
<evidence type="ECO:0000259" key="9">
    <source>
        <dbReference type="PROSITE" id="PS50994"/>
    </source>
</evidence>
<keyword evidence="11" id="KW-1185">Reference proteome</keyword>
<dbReference type="InterPro" id="IPR054722">
    <property type="entry name" value="PolX-like_BBD"/>
</dbReference>
<feature type="region of interest" description="Disordered" evidence="7">
    <location>
        <begin position="235"/>
        <end position="267"/>
    </location>
</feature>
<keyword evidence="5" id="KW-0863">Zinc-finger</keyword>
<dbReference type="SUPFAM" id="SSF57756">
    <property type="entry name" value="Retrovirus zinc finger-like domains"/>
    <property type="match status" value="1"/>
</dbReference>
<evidence type="ECO:0000256" key="5">
    <source>
        <dbReference type="PROSITE-ProRule" id="PRU00047"/>
    </source>
</evidence>
<dbReference type="GO" id="GO:0006508">
    <property type="term" value="P:proteolysis"/>
    <property type="evidence" value="ECO:0007669"/>
    <property type="project" value="UniProtKB-KW"/>
</dbReference>
<dbReference type="Pfam" id="PF25597">
    <property type="entry name" value="SH3_retrovirus"/>
    <property type="match status" value="1"/>
</dbReference>
<dbReference type="Pfam" id="PF22936">
    <property type="entry name" value="Pol_BBD"/>
    <property type="match status" value="1"/>
</dbReference>
<dbReference type="GO" id="GO:0008270">
    <property type="term" value="F:zinc ion binding"/>
    <property type="evidence" value="ECO:0007669"/>
    <property type="project" value="UniProtKB-KW"/>
</dbReference>
<feature type="compositionally biased region" description="Basic and acidic residues" evidence="7">
    <location>
        <begin position="250"/>
        <end position="261"/>
    </location>
</feature>
<keyword evidence="5" id="KW-0862">Zinc</keyword>
<dbReference type="GO" id="GO:0004190">
    <property type="term" value="F:aspartic-type endopeptidase activity"/>
    <property type="evidence" value="ECO:0007669"/>
    <property type="project" value="UniProtKB-KW"/>
</dbReference>
<evidence type="ECO:0000313" key="11">
    <source>
        <dbReference type="Proteomes" id="UP001418222"/>
    </source>
</evidence>
<dbReference type="InterPro" id="IPR025724">
    <property type="entry name" value="GAG-pre-integrase_dom"/>
</dbReference>
<evidence type="ECO:0000256" key="2">
    <source>
        <dbReference type="ARBA" id="ARBA00022723"/>
    </source>
</evidence>
<feature type="region of interest" description="Disordered" evidence="7">
    <location>
        <begin position="127"/>
        <end position="160"/>
    </location>
</feature>
<dbReference type="InterPro" id="IPR036397">
    <property type="entry name" value="RNaseH_sf"/>
</dbReference>
<dbReference type="GO" id="GO:0015074">
    <property type="term" value="P:DNA integration"/>
    <property type="evidence" value="ECO:0007669"/>
    <property type="project" value="InterPro"/>
</dbReference>
<dbReference type="Pfam" id="PF00665">
    <property type="entry name" value="rve"/>
    <property type="match status" value="1"/>
</dbReference>
<evidence type="ECO:0008006" key="12">
    <source>
        <dbReference type="Google" id="ProtNLM"/>
    </source>
</evidence>
<evidence type="ECO:0000259" key="8">
    <source>
        <dbReference type="PROSITE" id="PS50158"/>
    </source>
</evidence>
<feature type="compositionally biased region" description="Low complexity" evidence="7">
    <location>
        <begin position="327"/>
        <end position="351"/>
    </location>
</feature>
<dbReference type="PROSITE" id="PS50158">
    <property type="entry name" value="ZF_CCHC"/>
    <property type="match status" value="1"/>
</dbReference>
<accession>A0AAP0B586</accession>
<feature type="compositionally biased region" description="Polar residues" evidence="7">
    <location>
        <begin position="144"/>
        <end position="155"/>
    </location>
</feature>
<dbReference type="InterPro" id="IPR001878">
    <property type="entry name" value="Znf_CCHC"/>
</dbReference>
<feature type="domain" description="Integrase catalytic" evidence="9">
    <location>
        <begin position="760"/>
        <end position="927"/>
    </location>
</feature>
<gene>
    <name evidence="10" type="ORF">KSP39_PZI017629</name>
</gene>
<dbReference type="InterPro" id="IPR036875">
    <property type="entry name" value="Znf_CCHC_sf"/>
</dbReference>
<evidence type="ECO:0000256" key="1">
    <source>
        <dbReference type="ARBA" id="ARBA00022670"/>
    </source>
</evidence>
<dbReference type="SUPFAM" id="SSF53098">
    <property type="entry name" value="Ribonuclease H-like"/>
    <property type="match status" value="1"/>
</dbReference>
<dbReference type="PANTHER" id="PTHR42648">
    <property type="entry name" value="TRANSPOSASE, PUTATIVE-RELATED"/>
    <property type="match status" value="1"/>
</dbReference>
<keyword evidence="3" id="KW-0064">Aspartyl protease</keyword>
<keyword evidence="6" id="KW-0175">Coiled coil</keyword>
<dbReference type="InterPro" id="IPR013103">
    <property type="entry name" value="RVT_2"/>
</dbReference>
<keyword evidence="2" id="KW-0479">Metal-binding</keyword>
<dbReference type="Pfam" id="PF13976">
    <property type="entry name" value="gag_pre-integrs"/>
    <property type="match status" value="1"/>
</dbReference>
<dbReference type="InterPro" id="IPR001584">
    <property type="entry name" value="Integrase_cat-core"/>
</dbReference>
<feature type="region of interest" description="Disordered" evidence="7">
    <location>
        <begin position="176"/>
        <end position="207"/>
    </location>
</feature>
<dbReference type="Proteomes" id="UP001418222">
    <property type="component" value="Unassembled WGS sequence"/>
</dbReference>
<comment type="caution">
    <text evidence="10">The sequence shown here is derived from an EMBL/GenBank/DDBJ whole genome shotgun (WGS) entry which is preliminary data.</text>
</comment>
<dbReference type="Gene3D" id="3.30.420.10">
    <property type="entry name" value="Ribonuclease H-like superfamily/Ribonuclease H"/>
    <property type="match status" value="1"/>
</dbReference>
<sequence length="1616" mass="184276">MEGSEEVRHDRKSMLNQEYESFKQGKSDSITEYYKKFYRIVNELTSYERIFSTYELNDKFLRSLTKDWDTKICSIREVAKLTEISPPTLFGKLLSYEMQLMVRKEEEKNSKGEHRDKSVAFKAEATRKYRRISPSPPKEVAEVNSENSDNQVSESSDSDTDFAAFTRQYQRFLKKKQWKSRPSTSQSADDYYQKRKSLRKEGSRTKPSKAITSKIVCYCCNRPGHVVADCPDKRKELSDKKKTHQKGKKEKSFVVKKEKSLTDQYSSESESEAEAYIGLYAANEEEKFLQLMDSIHDQEDKECMGLMAELEDNQCQDQPGPSKVQKGFSSSDFSTGSESDSSTSSDVNGSESEGDIHQLMDEYRDLLQALKKSKNLVKTQAQEIADLKMAATEFEKVMDQKLNEIAKLKNITYIQMGTIKYNNDQIKSLEARLRIEKELVASYSKPKSVLPLIDEFVAQKGKAGLGFKGNPRAVQFKRKGKAPVQPLNLSVPVMFRNVHLPSNKYDHEHIHGHKKIEVLSDKAVKANKSVHDNKSHLPRKPMGMATAAPAHVRNFPDYKTAKIESLSCHAPIWYLDSGCSKHMTGTKGLLKEFTSVKDGPKVIFSGSERGIIKGFGNISSNQNTITQVAYVKGLKHNLISISQLSDLGYDISFVKDGCHIKRSSDQKIILTGYRKKNVYCLNFVCESKASPIYLVADDNASHCVKWHKRLAHLNYKTIGQLFSKELVRNGPQVKCIKEGICSACQKGKQTKSSFHSLENKDSVRCLYLLHMDLFGPMPVHSLGRKVYTFVVIDDYSRYTWVFFLRQKSETPSVLLSFVKQIQNELNSTVVKIRSDHDTEFQSESMTKLCEDFGIFQEFSSPRTPQQNGIAERKNRTLIEAGRTLLSDTSLPEYFWAETVNTACHVINRASITKCLKKTPYEIMKGRKPNLSYFRIFGCKCYILNNGKSHLTKFAAKSQDGIFVGYNINNKAYRVFNLTTQVVEESVHVVFDESRLINCELPCSSYSPTGISKRMDKLSIEEASNADEAMENEGYCPGGVQNSIEADDNQEVQHDEGAGDVQPEGNLPPAIRHLKDHPANQIICDLSQGVQTRSRNLSIVLHSSFLSQMEPKKFEEVIQDQHWINAMQEELNQFRRCKVWELVPKPKDHNIIGTKWIFRNKMDESGVIVKNKARLVAKGYRQEEGIDFDQIFAPVARLEAIRMFLVYVVYQGFKVYQMDVKSTFLNGDLKEEVYVEQPSGFIDSLKPDYVFRLRKVLYGLKQAPRAWYDTLSTFLIENKFSRGKIDKTLFLRESKGKIILVQIYVDDIIFGSTENNLCKKFAKLMQGKFEMSSMGELKFFLGLQVRQTDDGLSISQSKFTKELIKKYGMKSSSTMKTPMGTNMHICKDDTGKPVDEFLYRGIVGSLLYLTASRPDIMYATCVCARYQACPKESHYTVVKRILRYLKGTPNLGLWYPRNGDFQLIGYSDADFAGCREDRKSTTGTCQFLGERLISWSSKKQTSVAISTAESEYVAAGSCCAQLLWIQHQLKDYGIQVSRTPLLCDSKSAISIANNPVSHSRTKHIEIKYHFLREHVEREDISLEFVKTDYQIADVFTKLLDETKFNKFKIELGMLTND</sequence>
<evidence type="ECO:0000313" key="10">
    <source>
        <dbReference type="EMBL" id="KAK8928643.1"/>
    </source>
</evidence>
<evidence type="ECO:0000256" key="7">
    <source>
        <dbReference type="SAM" id="MobiDB-lite"/>
    </source>
</evidence>
<dbReference type="InterPro" id="IPR012337">
    <property type="entry name" value="RNaseH-like_sf"/>
</dbReference>
<evidence type="ECO:0000256" key="6">
    <source>
        <dbReference type="SAM" id="Coils"/>
    </source>
</evidence>
<dbReference type="InterPro" id="IPR039537">
    <property type="entry name" value="Retrotran_Ty1/copia-like"/>
</dbReference>
<feature type="domain" description="CCHC-type" evidence="8">
    <location>
        <begin position="217"/>
        <end position="232"/>
    </location>
</feature>
<proteinExistence type="predicted"/>
<feature type="coiled-coil region" evidence="6">
    <location>
        <begin position="356"/>
        <end position="411"/>
    </location>
</feature>
<dbReference type="PANTHER" id="PTHR42648:SF32">
    <property type="entry name" value="RIBONUCLEASE H-LIKE DOMAIN, GAG-PRE-INTEGRASE DOMAIN PROTEIN-RELATED"/>
    <property type="match status" value="1"/>
</dbReference>
<dbReference type="InterPro" id="IPR043502">
    <property type="entry name" value="DNA/RNA_pol_sf"/>
</dbReference>
<organism evidence="10 11">
    <name type="scientific">Platanthera zijinensis</name>
    <dbReference type="NCBI Taxonomy" id="2320716"/>
    <lineage>
        <taxon>Eukaryota</taxon>
        <taxon>Viridiplantae</taxon>
        <taxon>Streptophyta</taxon>
        <taxon>Embryophyta</taxon>
        <taxon>Tracheophyta</taxon>
        <taxon>Spermatophyta</taxon>
        <taxon>Magnoliopsida</taxon>
        <taxon>Liliopsida</taxon>
        <taxon>Asparagales</taxon>
        <taxon>Orchidaceae</taxon>
        <taxon>Orchidoideae</taxon>
        <taxon>Orchideae</taxon>
        <taxon>Orchidinae</taxon>
        <taxon>Platanthera</taxon>
    </lineage>
</organism>
<name>A0AAP0B586_9ASPA</name>
<dbReference type="InterPro" id="IPR057670">
    <property type="entry name" value="SH3_retrovirus"/>
</dbReference>
<dbReference type="GO" id="GO:0003676">
    <property type="term" value="F:nucleic acid binding"/>
    <property type="evidence" value="ECO:0007669"/>
    <property type="project" value="InterPro"/>
</dbReference>